<reference evidence="2 3" key="1">
    <citation type="submission" date="2020-08" db="EMBL/GenBank/DDBJ databases">
        <title>Genomic Encyclopedia of Type Strains, Phase IV (KMG-IV): sequencing the most valuable type-strain genomes for metagenomic binning, comparative biology and taxonomic classification.</title>
        <authorList>
            <person name="Goeker M."/>
        </authorList>
    </citation>
    <scope>NUCLEOTIDE SEQUENCE [LARGE SCALE GENOMIC DNA]</scope>
    <source>
        <strain evidence="2 3">YIM 65646</strain>
    </source>
</reference>
<accession>A0A841FTH8</accession>
<dbReference type="Proteomes" id="UP000548476">
    <property type="component" value="Unassembled WGS sequence"/>
</dbReference>
<sequence length="179" mass="20128">MTDTSDSSTTELAEVLAEQLNTIRAFQQELNRAREQQGVLEARVRKLEEPPRTPARGTAVDWSTLAGPERARLLGELAVFVAGLVERQQLRRVVLPCWWRHPAAVEELGALWQARAYAYDPARDASHPSWWRDVLDRAVPRLRRMFVLCHEGHAEEPGAWESDVDVAAFAAHLEEPGGS</sequence>
<protein>
    <recommendedName>
        <fullName evidence="4">DUF4913 domain-containing protein</fullName>
    </recommendedName>
</protein>
<dbReference type="RefSeq" id="WP_184792714.1">
    <property type="nucleotide sequence ID" value="NZ_BONT01000028.1"/>
</dbReference>
<evidence type="ECO:0008006" key="4">
    <source>
        <dbReference type="Google" id="ProtNLM"/>
    </source>
</evidence>
<feature type="coiled-coil region" evidence="1">
    <location>
        <begin position="16"/>
        <end position="43"/>
    </location>
</feature>
<keyword evidence="1" id="KW-0175">Coiled coil</keyword>
<gene>
    <name evidence="2" type="ORF">HNR73_007522</name>
</gene>
<keyword evidence="3" id="KW-1185">Reference proteome</keyword>
<proteinExistence type="predicted"/>
<dbReference type="AlphaFoldDB" id="A0A841FTH8"/>
<organism evidence="2 3">
    <name type="scientific">Phytomonospora endophytica</name>
    <dbReference type="NCBI Taxonomy" id="714109"/>
    <lineage>
        <taxon>Bacteria</taxon>
        <taxon>Bacillati</taxon>
        <taxon>Actinomycetota</taxon>
        <taxon>Actinomycetes</taxon>
        <taxon>Micromonosporales</taxon>
        <taxon>Micromonosporaceae</taxon>
        <taxon>Phytomonospora</taxon>
    </lineage>
</organism>
<evidence type="ECO:0000256" key="1">
    <source>
        <dbReference type="SAM" id="Coils"/>
    </source>
</evidence>
<name>A0A841FTH8_9ACTN</name>
<evidence type="ECO:0000313" key="2">
    <source>
        <dbReference type="EMBL" id="MBB6039625.1"/>
    </source>
</evidence>
<comment type="caution">
    <text evidence="2">The sequence shown here is derived from an EMBL/GenBank/DDBJ whole genome shotgun (WGS) entry which is preliminary data.</text>
</comment>
<evidence type="ECO:0000313" key="3">
    <source>
        <dbReference type="Proteomes" id="UP000548476"/>
    </source>
</evidence>
<dbReference type="EMBL" id="JACHGT010000024">
    <property type="protein sequence ID" value="MBB6039625.1"/>
    <property type="molecule type" value="Genomic_DNA"/>
</dbReference>